<dbReference type="EMBL" id="CP047588">
    <property type="protein sequence ID" value="QIE02209.1"/>
    <property type="molecule type" value="Genomic_DNA"/>
</dbReference>
<dbReference type="Pfam" id="PF01346">
    <property type="entry name" value="FKBP_N"/>
    <property type="match status" value="1"/>
</dbReference>
<evidence type="ECO:0000259" key="8">
    <source>
        <dbReference type="PROSITE" id="PS50059"/>
    </source>
</evidence>
<comment type="function">
    <text evidence="2">PPIases accelerate the folding of proteins. It catalyzes the cis-trans isomerization of proline imidic peptide bonds in oligopeptides.</text>
</comment>
<keyword evidence="5 6" id="KW-0413">Isomerase</keyword>
<protein>
    <recommendedName>
        <fullName evidence="7">Peptidyl-prolyl cis-trans isomerase</fullName>
        <ecNumber evidence="7">5.2.1.8</ecNumber>
    </recommendedName>
</protein>
<dbReference type="NCBIfam" id="NF008150">
    <property type="entry name" value="PRK10902.1"/>
    <property type="match status" value="1"/>
</dbReference>
<evidence type="ECO:0000256" key="3">
    <source>
        <dbReference type="ARBA" id="ARBA00006577"/>
    </source>
</evidence>
<dbReference type="Pfam" id="PF00254">
    <property type="entry name" value="FKBP_C"/>
    <property type="match status" value="1"/>
</dbReference>
<evidence type="ECO:0000313" key="10">
    <source>
        <dbReference type="Proteomes" id="UP000502958"/>
    </source>
</evidence>
<comment type="catalytic activity">
    <reaction evidence="1 6 7">
        <text>[protein]-peptidylproline (omega=180) = [protein]-peptidylproline (omega=0)</text>
        <dbReference type="Rhea" id="RHEA:16237"/>
        <dbReference type="Rhea" id="RHEA-COMP:10747"/>
        <dbReference type="Rhea" id="RHEA-COMP:10748"/>
        <dbReference type="ChEBI" id="CHEBI:83833"/>
        <dbReference type="ChEBI" id="CHEBI:83834"/>
        <dbReference type="EC" id="5.2.1.8"/>
    </reaction>
</comment>
<sequence>MIFFLLKRTIFILLLSCIISKSFSMSKSLSDSNSTSHIESHNQFYNNDEKLGYSLGVSLGSYFNQSFETQNKIGIHIDKNSLIEGVKDAISGHLKLSHKEISVILKEFEKKLTKVTQMEFEKNLQDNLIQGILYMKNFAKLKGVQKTSSGLLYLIEKQGEGNKITNNTKITVHYKGTLINGIEFDNSYLKGKPVSLKLKNVILGWQEGLKYIQKGGKIKLVIPPNLAYGKQSVNGIPGNSTLIFDIELLDTVD</sequence>
<dbReference type="Gene3D" id="3.10.50.40">
    <property type="match status" value="1"/>
</dbReference>
<name>A0A6C1FIF6_BUCUN</name>
<evidence type="ECO:0000256" key="2">
    <source>
        <dbReference type="ARBA" id="ARBA00002388"/>
    </source>
</evidence>
<dbReference type="InterPro" id="IPR046357">
    <property type="entry name" value="PPIase_dom_sf"/>
</dbReference>
<reference evidence="9 10" key="1">
    <citation type="submission" date="2020-01" db="EMBL/GenBank/DDBJ databases">
        <title>Complete genome of Buchnera aphidicola isolated from Chaitophorus populeti.</title>
        <authorList>
            <person name="Park J."/>
            <person name="Xi H."/>
        </authorList>
    </citation>
    <scope>NUCLEOTIDE SEQUENCE [LARGE SCALE GENOMIC DNA]</scope>
    <source>
        <strain evidence="9 10">UsonBac</strain>
    </source>
</reference>
<feature type="domain" description="PPIase FKBP-type" evidence="8">
    <location>
        <begin position="167"/>
        <end position="252"/>
    </location>
</feature>
<organism evidence="9 10">
    <name type="scientific">Buchnera aphidicola subsp. Uroleucon sonchi</name>
    <dbReference type="NCBI Taxonomy" id="118118"/>
    <lineage>
        <taxon>Bacteria</taxon>
        <taxon>Pseudomonadati</taxon>
        <taxon>Pseudomonadota</taxon>
        <taxon>Gammaproteobacteria</taxon>
        <taxon>Enterobacterales</taxon>
        <taxon>Erwiniaceae</taxon>
        <taxon>Buchnera</taxon>
    </lineage>
</organism>
<dbReference type="PANTHER" id="PTHR43811:SF19">
    <property type="entry name" value="39 KDA FK506-BINDING NUCLEAR PROTEIN"/>
    <property type="match status" value="1"/>
</dbReference>
<dbReference type="SUPFAM" id="SSF54534">
    <property type="entry name" value="FKBP-like"/>
    <property type="match status" value="1"/>
</dbReference>
<evidence type="ECO:0000313" key="9">
    <source>
        <dbReference type="EMBL" id="QIE02209.1"/>
    </source>
</evidence>
<evidence type="ECO:0000256" key="7">
    <source>
        <dbReference type="RuleBase" id="RU003915"/>
    </source>
</evidence>
<dbReference type="GO" id="GO:0006457">
    <property type="term" value="P:protein folding"/>
    <property type="evidence" value="ECO:0007669"/>
    <property type="project" value="InterPro"/>
</dbReference>
<keyword evidence="4 6" id="KW-0697">Rotamase</keyword>
<dbReference type="Proteomes" id="UP000502958">
    <property type="component" value="Chromosome"/>
</dbReference>
<dbReference type="AlphaFoldDB" id="A0A6C1FIF6"/>
<accession>A0A6C1FIF6</accession>
<evidence type="ECO:0000256" key="1">
    <source>
        <dbReference type="ARBA" id="ARBA00000971"/>
    </source>
</evidence>
<evidence type="ECO:0000256" key="5">
    <source>
        <dbReference type="ARBA" id="ARBA00023235"/>
    </source>
</evidence>
<dbReference type="GO" id="GO:0003755">
    <property type="term" value="F:peptidyl-prolyl cis-trans isomerase activity"/>
    <property type="evidence" value="ECO:0007669"/>
    <property type="project" value="UniProtKB-UniRule"/>
</dbReference>
<dbReference type="InterPro" id="IPR000774">
    <property type="entry name" value="PPIase_FKBP_N"/>
</dbReference>
<proteinExistence type="inferred from homology"/>
<dbReference type="Gene3D" id="1.10.287.460">
    <property type="entry name" value="Peptidyl-prolyl cis-trans isomerase, FKBP-type, N-terminal domain"/>
    <property type="match status" value="1"/>
</dbReference>
<evidence type="ECO:0000256" key="4">
    <source>
        <dbReference type="ARBA" id="ARBA00023110"/>
    </source>
</evidence>
<dbReference type="PROSITE" id="PS50059">
    <property type="entry name" value="FKBP_PPIASE"/>
    <property type="match status" value="1"/>
</dbReference>
<dbReference type="PANTHER" id="PTHR43811">
    <property type="entry name" value="FKBP-TYPE PEPTIDYL-PROLYL CIS-TRANS ISOMERASE FKPA"/>
    <property type="match status" value="1"/>
</dbReference>
<dbReference type="EC" id="5.2.1.8" evidence="7"/>
<dbReference type="RefSeq" id="WP_163119637.1">
    <property type="nucleotide sequence ID" value="NZ_CP047588.1"/>
</dbReference>
<evidence type="ECO:0000256" key="6">
    <source>
        <dbReference type="PROSITE-ProRule" id="PRU00277"/>
    </source>
</evidence>
<gene>
    <name evidence="9" type="primary">fkpA</name>
    <name evidence="9" type="ORF">GUU85_02520</name>
</gene>
<dbReference type="InterPro" id="IPR036944">
    <property type="entry name" value="PPIase_FKBP_N_sf"/>
</dbReference>
<dbReference type="InterPro" id="IPR001179">
    <property type="entry name" value="PPIase_FKBP_dom"/>
</dbReference>
<comment type="similarity">
    <text evidence="3 7">Belongs to the FKBP-type PPIase family.</text>
</comment>